<dbReference type="EMBL" id="SMDN01000002">
    <property type="protein sequence ID" value="TQC54114.1"/>
    <property type="molecule type" value="Genomic_DNA"/>
</dbReference>
<dbReference type="Proteomes" id="UP000320801">
    <property type="component" value="Unassembled WGS sequence"/>
</dbReference>
<keyword evidence="2" id="KW-1185">Reference proteome</keyword>
<sequence>MTNYEQDKKRRKKLIIASSTLLATSVATTAVVISIIASRRKAKESKINKLVFAPNVEQVSSKVDALEFKISNLNLNKNKGKQFEVRLLDKKSNKEINKQTFTINEESQNVNFSGLNENTEYTLEIFFDAKSIKKQDFRTAKKDQSHEQQEVVFAPEIKLLDTKYNLLSFEISNLNLSKNKDKKYDVQLLEKNNNKEVQKQTFSITQASDKVTFSNLNENTAYVLNILFNGKSVKTQEFETSARPKIVAQATTPTSAIFSLLNLHDYQDSLDKIEITIKKTTSASDQDIVIKASDLKFTNGSTRIDLEALSIGLEPGSEYSASVILKEANKTTKIVEDITFNTTAISKVAYRFIASATQNKIVLYGLKQQDKKVVLEYKLAGSSEQFKKVETEAAGKNEVILPEDLGFDNKYEFQIKYEGESEQLEFEGDKKVGEFNTTQAPQLVARDENGLTLKLENVSKNINKENLYIRYKDKDKANGWSEKALNQIKGYESGDLKLDDLEANKVYQAQLIYKKSKDSTSQGSILNEVEFRIKQSLAFDIAKSLTASQKVLLSFKDNSNLGSATPNYSNIKVKYTKFGESASKEVELSAKQINGTNYAQSLLEGLDQNTTYFWSLVDSKSDKTLAKGSFKTGKASGKAKAADNTNAYETNESNLIAVENRLLDGVLVSIKNTFGYLRGEGKIRFPREINIKYYPKNEPSQYITEKIQLTLEDIKTKDIFTRQIKDLDNMPYVFEVEYTNGKDSNNKDIVVSKKFEINYKLPEVEFDNAQSKLKVKHLDSLNGKTITVKYSSSAISTSVEGSVQDGILEVQLSNLRSQSTYNVSLEIKSEDVEFVSSLENEKRSEFYGTSSPSANKIVITSEFTTQEQQKSIYIKHEERSTLFDTVNIYPILEGFKEYAGKQVQVKVGTKDELDKVKTVSGMDSSVKGFTATIDQDGRFDNNNNWINDLVKNKHYEIRVYEVKGQNLEVITQVSYDTPDFEVPKVQKLEIVGSNTDNPGFRIENVEAFKELIARYNGKIGFKAQRISENKEYKEFNNIKTPQTFSGNSDHGFNHLKFNNKSLSDLGTQDKVLTLEFLTNKSHTDSNFKSWFTDKSEYQIILTVTKDGKEYVVASNTEDDLIYINYNYKTPKFDDNQTTNELKPNSKNQTQYTDNITFKLLNLEQYTSTGSSKSKLRGFYIKSDDALVNVDPTQWHSAGDVTVDSANNTGSIKFEGLELNTYYEFVLVDDNDDVILSKHRYKTVAAPKLRNTTQGDTLIRYKLSDLKGAQEIIKPGKYKIKYGLNGMYDHESNEVTIGDSINLSTYVGDLAFTLENGLTPNTTYNFKLVNENGDVILGYQDIFRTNKSQSEETIVGNDFAVVKLLNPSYTLREGSYSIARSGTADGEKDKTILDVLKMQYSKSPEFTEYQEFSVALSENEAKILNIKFSNLDPNTKYYYRLVKGVVKADVIKNEANSSAEPQETLDTDKPVLKGEFTTFNVPTRVAKKDKNVTITFENLEGINDQGQVFLNFKKQNQSNVFEVNYDYKVHGDKVIFELSGLEEGAVYEYSLVQSSNKQKVANGSFSAPKKSTQVEARDLKIDDTHHQVLLRNLDDYVGKKVRIRLIRTNNNTTLQDITTTLTNENGEFIWDFEDLEVNNTYKYEVILLDENKEVQTLASKTFKVEFAKYEGGGDKTVSTNVKALGNYEMKRWYTLATLQELYANHENWQQKVQQSLEEIAIYGTEVAASNAYGWHKLIAQGSKTRYFKVENGKLIYEYIFVQPVSSVSTNNKAKLKGIKFELRLVGNTIQVMIDEAKAKSEEISDKRISVASFKWSELDENLTYKSSNGLINQSKEEVLGKFINVGGFKFVAKTFKRGPRDFSNPQILRYSIEQGDPALNDKIVSQSGQTALSFAKFDSPKQQSVYGTFDSNTHNYDVLYNKYKSKNNDLLPFNANFLISPSIYPGLGLSAKSASESGFVYNEKLRAKFFRTLKEVGLIRFAGSDVYNKGWIKLNGKDVIMFADELNAFSDKYLKEFPLAKRLIWRDGNQLKGLRITLSDAANGNGAALGMLDDFVYYLDLDKNKLDLKNLSWDVFTKLATKHTTHKYMNPNSPSTSIAGIKFVSKDEKLITSNPDVFINPQSTQPTFDIESNSTQDQNTRKLRLFNAEKGQYKIKIEYPIYFPTAQLKEYKPVEKTFEIDETNSGFFEYDLTKDLDHNTQYKVTISKDDKVLKTLTGINADIPNGFTWFKSKDVVSGILPKTPNNWSILSGIPLGFYFSHGRLGLGNYNNLNAKQIIDWIRSGKYSFLIGSTKLDSNGEMRYKWSFKVQAPSANYRYANKTYLQSKPARQILYAAAISDDKSKIVIVSLVSYVSDLHFGMATHEAREHILTEEQKKNLENLDLSELFAKSSKKLEAYGSNNKVSEDDFKGNHTNRVALFGIYIANRKNSK</sequence>
<dbReference type="OrthoDB" id="393042at2"/>
<evidence type="ECO:0000313" key="2">
    <source>
        <dbReference type="Proteomes" id="UP000320801"/>
    </source>
</evidence>
<name>A0A507SV86_9BACT</name>
<gene>
    <name evidence="1" type="ORF">E1I18_00725</name>
</gene>
<proteinExistence type="predicted"/>
<dbReference type="RefSeq" id="WP_141483696.1">
    <property type="nucleotide sequence ID" value="NZ_SMDN01000002.1"/>
</dbReference>
<evidence type="ECO:0000313" key="1">
    <source>
        <dbReference type="EMBL" id="TQC54114.1"/>
    </source>
</evidence>
<organism evidence="1 2">
    <name type="scientific">Mycoplasmopsis mucosicanis</name>
    <dbReference type="NCBI Taxonomy" id="458208"/>
    <lineage>
        <taxon>Bacteria</taxon>
        <taxon>Bacillati</taxon>
        <taxon>Mycoplasmatota</taxon>
        <taxon>Mycoplasmoidales</taxon>
        <taxon>Metamycoplasmataceae</taxon>
        <taxon>Mycoplasmopsis</taxon>
    </lineage>
</organism>
<accession>A0A507SV86</accession>
<comment type="caution">
    <text evidence="1">The sequence shown here is derived from an EMBL/GenBank/DDBJ whole genome shotgun (WGS) entry which is preliminary data.</text>
</comment>
<reference evidence="1 2" key="1">
    <citation type="submission" date="2019-03" db="EMBL/GenBank/DDBJ databases">
        <title>Characterization of a novel Mycoplasma cynos real-time PCR assay.</title>
        <authorList>
            <person name="Tallmadge R.L."/>
            <person name="Mitchell P.K."/>
            <person name="Goodman L."/>
        </authorList>
    </citation>
    <scope>NUCLEOTIDE SEQUENCE [LARGE SCALE GENOMIC DNA]</scope>
    <source>
        <strain evidence="1 2">1642</strain>
    </source>
</reference>
<protein>
    <submittedName>
        <fullName evidence="1">Uncharacterized protein</fullName>
    </submittedName>
</protein>